<dbReference type="CDD" id="cd00077">
    <property type="entry name" value="HDc"/>
    <property type="match status" value="1"/>
</dbReference>
<evidence type="ECO:0000256" key="1">
    <source>
        <dbReference type="ARBA" id="ARBA00022649"/>
    </source>
</evidence>
<evidence type="ECO:0000256" key="3">
    <source>
        <dbReference type="ARBA" id="ARBA00022679"/>
    </source>
</evidence>
<comment type="similarity">
    <text evidence="6">Belongs to the DarT ADP-ribosyltransferase family.</text>
</comment>
<feature type="domain" description="DarT" evidence="7">
    <location>
        <begin position="1158"/>
        <end position="1401"/>
    </location>
</feature>
<evidence type="ECO:0000256" key="2">
    <source>
        <dbReference type="ARBA" id="ARBA00022676"/>
    </source>
</evidence>
<proteinExistence type="inferred from homology"/>
<protein>
    <submittedName>
        <fullName evidence="8">DUF4433 domain-containing protein</fullName>
    </submittedName>
</protein>
<evidence type="ECO:0000256" key="6">
    <source>
        <dbReference type="PROSITE-ProRule" id="PRU01362"/>
    </source>
</evidence>
<dbReference type="InterPro" id="IPR029494">
    <property type="entry name" value="DarT"/>
</dbReference>
<keyword evidence="3" id="KW-0808">Transferase</keyword>
<dbReference type="RefSeq" id="WP_121766171.1">
    <property type="nucleotide sequence ID" value="NZ_RAZM01000024.1"/>
</dbReference>
<keyword evidence="4" id="KW-0548">Nucleotidyltransferase</keyword>
<name>A0A3L7Z5S2_9BACE</name>
<accession>A0A3L7Z5S2</accession>
<keyword evidence="2" id="KW-0328">Glycosyltransferase</keyword>
<dbReference type="InterPro" id="IPR006674">
    <property type="entry name" value="HD_domain"/>
</dbReference>
<sequence>MTYEDIITKGNLVYHSQKEDEVLRSLPIKAHPCKVSYYTQEELTRFDELLCKLLLEEESHSIGYYDFGTMLGFDIVNKPDEGLFFDEAELHLYDTMIENSVAWGLIEKQGDTLTLSKLGELSLERNTKYRFMEGSLSCCVFDVKDKLFTALSNADGTRIENFPFFKELGIKETIIDSQDIGYPEGCIDSVVKEKESQLVKNLQLQAADDIHIYAAEETTYIESRIARLDVDLYKILDDYYILFSYDSVPCRTLNSIYNLPVNQATKDRKVERALYTKLMNDKDASLTYDLLAPFEDILEIDKLIEDNRLDWKDAELRNLIFKECNSDDWRNVSKFCDVEVLEEIIPQYISVLDWGELTLRMATDFISDTSKNYPWERNMLIARIPVEKSLVVKFLSEYDFPQGLDDGQWDWEEIVPLVGIDFVKSHIGDIPFNLYGLTTELDDSGKELVTEFPDACWNWGYISNNYPIEFLIGNLTGIHQHVSLPVLLERIFANPDNVALGVNSTELKRILGEDVSNRFNANQKEYVWSDDVISFFEETQLISWPSSTYKDGFELNPYLKWEKGFFARYYHNISTPKGFSYVSSVISDNNIVDSFPDFSWNWSRLSSNEAIFNDEKFVLRHAAEVEARTILLRCDESLVEPYFACLNANSLMQDDEFVRTRITDAVSINFLRSNINANWDWIRLTQRVYKTINLKAMGNASWIDKWDWDFLSDSLDVDSILEYAESYARKWNWVTILKRLEYDCLCENLDKIAAILSELEDSTSEWEALSAQLTTPQLIEMVASHKNEMYHWDFSDLYNRADFDAKNYLSKHIDNIQWELFSSSSAVNRLFAKTGTSKTQSLWMRIYSDIVNNEKYNWDFKQLSHLDNILRLPRLFMIDKDWDWEYISESATWISTEKNKDYYFREFKSKLSFPKLSLRHDIGLTQQVIAKTEQMGWDWNALVNNESIIFDFAYIKKHQDKPWNWALFSNRDDLDFDVVNELREKPWDWYVLTEKDSFVPTIDTLDYIIGKGAEINWKAISSNPHLTADVVDRYENLILWNSLIENNPAFLQLATVTFIKKYLGKISWELLNNHLGTKITEELVDSFADYLDWKNVSQSQDIQFTIPFVQKYENKWYWSELNNNLKARNDIPDFETVFAKHVKVAVFIDRLKSKSSHPYIYHFTHLFNAIEVIKSRKILSRDRAKELGLLKFDSAGSVVTRSNLAHPYARFYFRPCTPTQYYNEALGADSQLGEMGYERPIYDEFTGEKHFPRVWKSKYPKALGLGLPKCPIPVFFRFDLEEVLSVMPELCYYSDRNMQSNNPCVYKIVDTPNHLGVDYLYDMIEAAKTRAKSCGGYDSSEIDRYMKYSQQEFLVKSEFDFTKLRSLLIVCYDSQYTELLKEVFKDDPICEKIVNDDSVYEVLFERENRSVCLKQQDASYTLSSDFMDEHYFRISGDSLSSIGFDVSSAHVVKDNGKELILTGTIKWTKTENPFNVYFVDPNARTKEWLIYSNSYTPTEDSTKYELEKSVRDAIDSFAPTMNGLPIHLSKDLFYPHMVNSYHGIAHTTRVLLVTHLLCNAIKLSEDETIACYIAAIIHDLGKSNDVEGAEHGYKSMVLYRGKITSLIGDANLQGRTLNAVRYHSVRDEDCPDEARQNIIWKVLKDADALDRSRFGGRGCDKSYLRLDIYQSSIGQNILGLTSYLPGWSSDFEGSQPLEEIIVAIRKYTK</sequence>
<organism evidence="8 9">
    <name type="scientific">Bacteroides acidifaciens</name>
    <dbReference type="NCBI Taxonomy" id="85831"/>
    <lineage>
        <taxon>Bacteria</taxon>
        <taxon>Pseudomonadati</taxon>
        <taxon>Bacteroidota</taxon>
        <taxon>Bacteroidia</taxon>
        <taxon>Bacteroidales</taxon>
        <taxon>Bacteroidaceae</taxon>
        <taxon>Bacteroides</taxon>
    </lineage>
</organism>
<keyword evidence="5 6" id="KW-0238">DNA-binding</keyword>
<dbReference type="GO" id="GO:0016757">
    <property type="term" value="F:glycosyltransferase activity"/>
    <property type="evidence" value="ECO:0007669"/>
    <property type="project" value="UniProtKB-KW"/>
</dbReference>
<keyword evidence="1 6" id="KW-1277">Toxin-antitoxin system</keyword>
<dbReference type="Pfam" id="PF01966">
    <property type="entry name" value="HD"/>
    <property type="match status" value="1"/>
</dbReference>
<dbReference type="Proteomes" id="UP000267159">
    <property type="component" value="Unassembled WGS sequence"/>
</dbReference>
<comment type="caution">
    <text evidence="6">Lacks conserved residue(s) required for the propagation of feature annotation.</text>
</comment>
<dbReference type="SUPFAM" id="SSF109604">
    <property type="entry name" value="HD-domain/PDEase-like"/>
    <property type="match status" value="1"/>
</dbReference>
<gene>
    <name evidence="8" type="ORF">D7Y07_09495</name>
</gene>
<dbReference type="SMART" id="SM00471">
    <property type="entry name" value="HDc"/>
    <property type="match status" value="1"/>
</dbReference>
<evidence type="ECO:0000256" key="5">
    <source>
        <dbReference type="ARBA" id="ARBA00023125"/>
    </source>
</evidence>
<comment type="caution">
    <text evidence="8">The sequence shown here is derived from an EMBL/GenBank/DDBJ whole genome shotgun (WGS) entry which is preliminary data.</text>
</comment>
<evidence type="ECO:0000259" key="7">
    <source>
        <dbReference type="PROSITE" id="PS52018"/>
    </source>
</evidence>
<dbReference type="InterPro" id="IPR003607">
    <property type="entry name" value="HD/PDEase_dom"/>
</dbReference>
<evidence type="ECO:0000256" key="4">
    <source>
        <dbReference type="ARBA" id="ARBA00022695"/>
    </source>
</evidence>
<dbReference type="PROSITE" id="PS52018">
    <property type="entry name" value="DART"/>
    <property type="match status" value="1"/>
</dbReference>
<reference evidence="8 9" key="1">
    <citation type="submission" date="2018-09" db="EMBL/GenBank/DDBJ databases">
        <title>Murine metabolic-syndrome-specific gut microbial biobank.</title>
        <authorList>
            <person name="Liu C."/>
        </authorList>
    </citation>
    <scope>NUCLEOTIDE SEQUENCE [LARGE SCALE GENOMIC DNA]</scope>
    <source>
        <strain evidence="8 9">0.1X-D8-26</strain>
    </source>
</reference>
<dbReference type="GO" id="GO:0003677">
    <property type="term" value="F:DNA binding"/>
    <property type="evidence" value="ECO:0007669"/>
    <property type="project" value="UniProtKB-UniRule"/>
</dbReference>
<dbReference type="GO" id="GO:0016779">
    <property type="term" value="F:nucleotidyltransferase activity"/>
    <property type="evidence" value="ECO:0007669"/>
    <property type="project" value="UniProtKB-KW"/>
</dbReference>
<dbReference type="EMBL" id="RAZM01000024">
    <property type="protein sequence ID" value="RLT80247.1"/>
    <property type="molecule type" value="Genomic_DNA"/>
</dbReference>
<evidence type="ECO:0000313" key="8">
    <source>
        <dbReference type="EMBL" id="RLT80247.1"/>
    </source>
</evidence>
<dbReference type="Gene3D" id="1.10.3210.10">
    <property type="entry name" value="Hypothetical protein af1432"/>
    <property type="match status" value="1"/>
</dbReference>
<evidence type="ECO:0000313" key="9">
    <source>
        <dbReference type="Proteomes" id="UP000267159"/>
    </source>
</evidence>